<reference evidence="2" key="1">
    <citation type="journal article" date="2019" name="Int. J. Syst. Evol. Microbiol.">
        <title>The Global Catalogue of Microorganisms (GCM) 10K type strain sequencing project: providing services to taxonomists for standard genome sequencing and annotation.</title>
        <authorList>
            <consortium name="The Broad Institute Genomics Platform"/>
            <consortium name="The Broad Institute Genome Sequencing Center for Infectious Disease"/>
            <person name="Wu L."/>
            <person name="Ma J."/>
        </authorList>
    </citation>
    <scope>NUCLEOTIDE SEQUENCE [LARGE SCALE GENOMIC DNA]</scope>
    <source>
        <strain evidence="2">KACC 12597</strain>
    </source>
</reference>
<name>A0ABW4YEC7_9GAMM</name>
<evidence type="ECO:0000313" key="2">
    <source>
        <dbReference type="Proteomes" id="UP001597337"/>
    </source>
</evidence>
<comment type="caution">
    <text evidence="1">The sequence shown here is derived from an EMBL/GenBank/DDBJ whole genome shotgun (WGS) entry which is preliminary data.</text>
</comment>
<keyword evidence="2" id="KW-1185">Reference proteome</keyword>
<proteinExistence type="predicted"/>
<accession>A0ABW4YEC7</accession>
<organism evidence="1 2">
    <name type="scientific">Thiorhodococcus fuscus</name>
    <dbReference type="NCBI Taxonomy" id="527200"/>
    <lineage>
        <taxon>Bacteria</taxon>
        <taxon>Pseudomonadati</taxon>
        <taxon>Pseudomonadota</taxon>
        <taxon>Gammaproteobacteria</taxon>
        <taxon>Chromatiales</taxon>
        <taxon>Chromatiaceae</taxon>
        <taxon>Thiorhodococcus</taxon>
    </lineage>
</organism>
<gene>
    <name evidence="1" type="ORF">ACFSJC_18300</name>
</gene>
<evidence type="ECO:0000313" key="1">
    <source>
        <dbReference type="EMBL" id="MFD2113803.1"/>
    </source>
</evidence>
<dbReference type="RefSeq" id="WP_386028636.1">
    <property type="nucleotide sequence ID" value="NZ_JBHUHX010000058.1"/>
</dbReference>
<protein>
    <submittedName>
        <fullName evidence="1">Uncharacterized protein</fullName>
    </submittedName>
</protein>
<dbReference type="EMBL" id="JBHUHX010000058">
    <property type="protein sequence ID" value="MFD2113803.1"/>
    <property type="molecule type" value="Genomic_DNA"/>
</dbReference>
<sequence length="220" mass="24330">MNAIHHSRFARQKTLEGFLPPPGSASDVCPGAKQIARHLADDYGDGSDAAVLRAVQRDLRALVEEGRIEAVNPGGKPLRYRRCQEDISDDDAIWTYTLVQMKALIGSLIPNRQLDRLWMHLASIQDFPVLEESCLRFIPDTLRLQPPVVEQEALAAVISALIKQRALDICYTNAQGETKHASIPRPSSSGGLCRTSSRSRTMSPPRCDSMHCIGCNQPRC</sequence>
<dbReference type="Proteomes" id="UP001597337">
    <property type="component" value="Unassembled WGS sequence"/>
</dbReference>